<name>A0AA97NLW6_PYRO3</name>
<protein>
    <submittedName>
        <fullName evidence="1">Uncharacterized protein</fullName>
    </submittedName>
</protein>
<gene>
    <name evidence="1" type="ORF">OOU_Y34scaffold01090g6</name>
</gene>
<sequence length="153" mass="16854">MNPAVAASIAHLHNKDNLQALLAEAANRGAHATGDAADQVAKMTGESKVWLDTVNNTVEGHTSSCKLFFNDSLVWETGSCHDNTVKIQTALRQADPRFELRMAKKDENTVEGHTRKLNIKYRGETILKDHSCHDNMEGMASVINNIWSTNPAK</sequence>
<reference evidence="1" key="1">
    <citation type="journal article" date="2012" name="PLoS Genet.">
        <title>Comparative analysis of the genomes of two field isolates of the rice blast fungus Magnaporthe oryzae.</title>
        <authorList>
            <person name="Xue M."/>
            <person name="Yang J."/>
            <person name="Li Z."/>
            <person name="Hu S."/>
            <person name="Yao N."/>
            <person name="Dean R.A."/>
            <person name="Zhao W."/>
            <person name="Shen M."/>
            <person name="Zhang H."/>
            <person name="Li C."/>
            <person name="Liu L."/>
            <person name="Cao L."/>
            <person name="Xu X."/>
            <person name="Xing Y."/>
            <person name="Hsiang T."/>
            <person name="Zhang Z."/>
            <person name="Xu J.R."/>
            <person name="Peng Y.L."/>
        </authorList>
    </citation>
    <scope>NUCLEOTIDE SEQUENCE</scope>
    <source>
        <strain evidence="1">Y34</strain>
    </source>
</reference>
<evidence type="ECO:0000313" key="1">
    <source>
        <dbReference type="EMBL" id="ELQ32575.1"/>
    </source>
</evidence>
<accession>A0AA97NLW6</accession>
<dbReference type="EMBL" id="JH793444">
    <property type="protein sequence ID" value="ELQ32575.1"/>
    <property type="molecule type" value="Genomic_DNA"/>
</dbReference>
<dbReference type="Proteomes" id="UP000011086">
    <property type="component" value="Unassembled WGS sequence"/>
</dbReference>
<proteinExistence type="predicted"/>
<dbReference type="AlphaFoldDB" id="A0AA97NLW6"/>
<organism evidence="1">
    <name type="scientific">Pyricularia oryzae (strain Y34)</name>
    <name type="common">Rice blast fungus</name>
    <name type="synonym">Magnaporthe oryzae</name>
    <dbReference type="NCBI Taxonomy" id="1143189"/>
    <lineage>
        <taxon>Eukaryota</taxon>
        <taxon>Fungi</taxon>
        <taxon>Dikarya</taxon>
        <taxon>Ascomycota</taxon>
        <taxon>Pezizomycotina</taxon>
        <taxon>Sordariomycetes</taxon>
        <taxon>Sordariomycetidae</taxon>
        <taxon>Magnaporthales</taxon>
        <taxon>Pyriculariaceae</taxon>
        <taxon>Pyricularia</taxon>
    </lineage>
</organism>